<name>A0A5B8VZA8_9SPHI</name>
<organism evidence="1 2">
    <name type="scientific">Mucilaginibacter ginsenosidivorax</name>
    <dbReference type="NCBI Taxonomy" id="862126"/>
    <lineage>
        <taxon>Bacteria</taxon>
        <taxon>Pseudomonadati</taxon>
        <taxon>Bacteroidota</taxon>
        <taxon>Sphingobacteriia</taxon>
        <taxon>Sphingobacteriales</taxon>
        <taxon>Sphingobacteriaceae</taxon>
        <taxon>Mucilaginibacter</taxon>
    </lineage>
</organism>
<dbReference type="RefSeq" id="WP_147054205.1">
    <property type="nucleotide sequence ID" value="NZ_CP042437.1"/>
</dbReference>
<evidence type="ECO:0000313" key="1">
    <source>
        <dbReference type="EMBL" id="QEC76947.1"/>
    </source>
</evidence>
<dbReference type="AlphaFoldDB" id="A0A5B8VZA8"/>
<sequence>MIRVRSKNVLLVAPDTFSVELLPNNKQFKHISSTSHIFPSIHEQKPNLVIFDYDHLNADIEKILRRLQSNPAYNKIKVCCYKQKEHTKVDSLLKVLGVDYIFYPEDFKKSEKGNSFSNALAHIFDAPVMALMAKASS</sequence>
<gene>
    <name evidence="1" type="ORF">FSB76_13700</name>
</gene>
<dbReference type="OrthoDB" id="796020at2"/>
<keyword evidence="2" id="KW-1185">Reference proteome</keyword>
<reference evidence="1 2" key="1">
    <citation type="journal article" date="2013" name="J. Microbiol.">
        <title>Mucilaginibacter ginsenosidivorax sp. nov., with ginsenoside converting activity isolated from sediment.</title>
        <authorList>
            <person name="Kim J.K."/>
            <person name="Choi T.E."/>
            <person name="Liu Q.M."/>
            <person name="Park H.Y."/>
            <person name="Yi T.H."/>
            <person name="Yoon M.H."/>
            <person name="Kim S.C."/>
            <person name="Im W.T."/>
        </authorList>
    </citation>
    <scope>NUCLEOTIDE SEQUENCE [LARGE SCALE GENOMIC DNA]</scope>
    <source>
        <strain evidence="1 2">KHI28</strain>
    </source>
</reference>
<protein>
    <submittedName>
        <fullName evidence="1">Uncharacterized protein</fullName>
    </submittedName>
</protein>
<dbReference type="EMBL" id="CP042437">
    <property type="protein sequence ID" value="QEC76947.1"/>
    <property type="molecule type" value="Genomic_DNA"/>
</dbReference>
<dbReference type="Proteomes" id="UP000321362">
    <property type="component" value="Chromosome"/>
</dbReference>
<proteinExistence type="predicted"/>
<dbReference type="KEGG" id="mgk:FSB76_13700"/>
<evidence type="ECO:0000313" key="2">
    <source>
        <dbReference type="Proteomes" id="UP000321362"/>
    </source>
</evidence>
<accession>A0A5B8VZA8</accession>